<dbReference type="Proteomes" id="UP001142610">
    <property type="component" value="Unassembled WGS sequence"/>
</dbReference>
<evidence type="ECO:0000259" key="2">
    <source>
        <dbReference type="PROSITE" id="PS50164"/>
    </source>
</evidence>
<accession>A0A9X2L830</accession>
<dbReference type="PROSITE" id="PS50164">
    <property type="entry name" value="GIY_YIG"/>
    <property type="match status" value="1"/>
</dbReference>
<comment type="similarity">
    <text evidence="1">Belongs to the UPF0213 family.</text>
</comment>
<dbReference type="CDD" id="cd10448">
    <property type="entry name" value="GIY-YIG_unchar_3"/>
    <property type="match status" value="1"/>
</dbReference>
<dbReference type="Pfam" id="PF01541">
    <property type="entry name" value="GIY-YIG"/>
    <property type="match status" value="1"/>
</dbReference>
<dbReference type="SUPFAM" id="SSF82771">
    <property type="entry name" value="GIY-YIG endonuclease"/>
    <property type="match status" value="1"/>
</dbReference>
<proteinExistence type="inferred from homology"/>
<name>A0A9X2L830_9PROT</name>
<protein>
    <submittedName>
        <fullName evidence="3">GIY-YIG nuclease family protein</fullName>
    </submittedName>
</protein>
<dbReference type="InterPro" id="IPR050190">
    <property type="entry name" value="UPF0213_domain"/>
</dbReference>
<gene>
    <name evidence="3" type="ORF">NOG11_05490</name>
</gene>
<keyword evidence="4" id="KW-1185">Reference proteome</keyword>
<dbReference type="RefSeq" id="WP_256618687.1">
    <property type="nucleotide sequence ID" value="NZ_JANIBC010000002.1"/>
</dbReference>
<dbReference type="EMBL" id="JANIBC010000002">
    <property type="protein sequence ID" value="MCQ8184838.1"/>
    <property type="molecule type" value="Genomic_DNA"/>
</dbReference>
<dbReference type="InterPro" id="IPR000305">
    <property type="entry name" value="GIY-YIG_endonuc"/>
</dbReference>
<evidence type="ECO:0000313" key="4">
    <source>
        <dbReference type="Proteomes" id="UP001142610"/>
    </source>
</evidence>
<reference evidence="3" key="1">
    <citation type="submission" date="2022-07" db="EMBL/GenBank/DDBJ databases">
        <title>Parvularcula maris sp. nov., an algicidal bacterium isolated from seawater.</title>
        <authorList>
            <person name="Li F."/>
        </authorList>
    </citation>
    <scope>NUCLEOTIDE SEQUENCE</scope>
    <source>
        <strain evidence="3">BGMRC 0090</strain>
    </source>
</reference>
<dbReference type="InterPro" id="IPR035901">
    <property type="entry name" value="GIY-YIG_endonuc_sf"/>
</dbReference>
<sequence>MRPTVYILASHKNGTLYTGVTSNLAKRVWEHREGAIEGFTERHRVKRLVWYDVHERMESAITLEKRLKRWRRSWKLELIEEQNPEWRDLFFELGPL</sequence>
<comment type="caution">
    <text evidence="3">The sequence shown here is derived from an EMBL/GenBank/DDBJ whole genome shotgun (WGS) entry which is preliminary data.</text>
</comment>
<evidence type="ECO:0000256" key="1">
    <source>
        <dbReference type="ARBA" id="ARBA00007435"/>
    </source>
</evidence>
<organism evidence="3 4">
    <name type="scientific">Parvularcula maris</name>
    <dbReference type="NCBI Taxonomy" id="2965077"/>
    <lineage>
        <taxon>Bacteria</taxon>
        <taxon>Pseudomonadati</taxon>
        <taxon>Pseudomonadota</taxon>
        <taxon>Alphaproteobacteria</taxon>
        <taxon>Parvularculales</taxon>
        <taxon>Parvularculaceae</taxon>
        <taxon>Parvularcula</taxon>
    </lineage>
</organism>
<dbReference type="PANTHER" id="PTHR34477:SF5">
    <property type="entry name" value="BSL5627 PROTEIN"/>
    <property type="match status" value="1"/>
</dbReference>
<dbReference type="AlphaFoldDB" id="A0A9X2L830"/>
<evidence type="ECO:0000313" key="3">
    <source>
        <dbReference type="EMBL" id="MCQ8184838.1"/>
    </source>
</evidence>
<dbReference type="Gene3D" id="3.40.1440.10">
    <property type="entry name" value="GIY-YIG endonuclease"/>
    <property type="match status" value="1"/>
</dbReference>
<dbReference type="PANTHER" id="PTHR34477">
    <property type="entry name" value="UPF0213 PROTEIN YHBQ"/>
    <property type="match status" value="1"/>
</dbReference>
<feature type="domain" description="GIY-YIG" evidence="2">
    <location>
        <begin position="1"/>
        <end position="77"/>
    </location>
</feature>